<organism evidence="1 2">
    <name type="scientific">Leadbettera azotonutricia (strain ATCC BAA-888 / DSM 13862 / ZAS-9)</name>
    <name type="common">Treponema azotonutricium</name>
    <dbReference type="NCBI Taxonomy" id="545695"/>
    <lineage>
        <taxon>Bacteria</taxon>
        <taxon>Pseudomonadati</taxon>
        <taxon>Spirochaetota</taxon>
        <taxon>Spirochaetia</taxon>
        <taxon>Spirochaetales</taxon>
        <taxon>Breznakiellaceae</taxon>
        <taxon>Leadbettera</taxon>
    </lineage>
</organism>
<evidence type="ECO:0000313" key="1">
    <source>
        <dbReference type="EMBL" id="AEF82421.1"/>
    </source>
</evidence>
<evidence type="ECO:0000313" key="2">
    <source>
        <dbReference type="Proteomes" id="UP000009222"/>
    </source>
</evidence>
<dbReference type="SUPFAM" id="SSF47413">
    <property type="entry name" value="lambda repressor-like DNA-binding domains"/>
    <property type="match status" value="1"/>
</dbReference>
<dbReference type="HOGENOM" id="CLU_1288406_0_0_12"/>
<dbReference type="EMBL" id="CP001841">
    <property type="protein sequence ID" value="AEF82421.1"/>
    <property type="molecule type" value="Genomic_DNA"/>
</dbReference>
<dbReference type="STRING" id="545695.TREAZ_2797"/>
<dbReference type="RefSeq" id="WP_015712739.1">
    <property type="nucleotide sequence ID" value="NC_015577.1"/>
</dbReference>
<dbReference type="KEGG" id="taz:TREAZ_2797"/>
<sequence>MMKKDEDGKSLLLEALDRYIAKNQIIPDFLASQGIIGSVSAISFEKVESYRLRSENVVREEPAYEEQEASMLPRKASKKRLLKEKPDSDISSYIEIQKNKETFSVMLDRLRKERGLESPELYKAADIDRKLYSRIMGERAYKPSKNTVISFGLALKLSDSEMDALLESAGYTLSRSVIFDLIISFCMENMIYSIPEVNALLLARKEPLLRQAAR</sequence>
<dbReference type="Proteomes" id="UP000009222">
    <property type="component" value="Chromosome"/>
</dbReference>
<dbReference type="AlphaFoldDB" id="F5YD18"/>
<accession>F5YD18</accession>
<keyword evidence="2" id="KW-1185">Reference proteome</keyword>
<gene>
    <name evidence="1" type="ordered locus">TREAZ_2797</name>
</gene>
<proteinExistence type="predicted"/>
<dbReference type="GO" id="GO:0003677">
    <property type="term" value="F:DNA binding"/>
    <property type="evidence" value="ECO:0007669"/>
    <property type="project" value="InterPro"/>
</dbReference>
<reference evidence="1 2" key="2">
    <citation type="journal article" date="2011" name="ISME J.">
        <title>RNA-seq reveals cooperative metabolic interactions between two termite-gut spirochete species in co-culture.</title>
        <authorList>
            <person name="Rosenthal A.Z."/>
            <person name="Matson E.G."/>
            <person name="Eldar A."/>
            <person name="Leadbetter J.R."/>
        </authorList>
    </citation>
    <scope>NUCLEOTIDE SEQUENCE [LARGE SCALE GENOMIC DNA]</scope>
    <source>
        <strain evidence="2">ATCC BAA-888 / DSM 13862 / ZAS-9</strain>
    </source>
</reference>
<dbReference type="InParanoid" id="F5YD18"/>
<dbReference type="eggNOG" id="COG2110">
    <property type="taxonomic scope" value="Bacteria"/>
</dbReference>
<name>F5YD18_LEAAZ</name>
<reference evidence="2" key="1">
    <citation type="submission" date="2009-12" db="EMBL/GenBank/DDBJ databases">
        <title>Complete sequence of Treponema azotonutricium strain ZAS-9.</title>
        <authorList>
            <person name="Tetu S.G."/>
            <person name="Matson E."/>
            <person name="Ren Q."/>
            <person name="Seshadri R."/>
            <person name="Elbourne L."/>
            <person name="Hassan K.A."/>
            <person name="Durkin A."/>
            <person name="Radune D."/>
            <person name="Mohamoud Y."/>
            <person name="Shay R."/>
            <person name="Jin S."/>
            <person name="Zhang X."/>
            <person name="Lucey K."/>
            <person name="Ballor N.R."/>
            <person name="Ottesen E."/>
            <person name="Rosenthal R."/>
            <person name="Allen A."/>
            <person name="Leadbetter J.R."/>
            <person name="Paulsen I.T."/>
        </authorList>
    </citation>
    <scope>NUCLEOTIDE SEQUENCE [LARGE SCALE GENOMIC DNA]</scope>
    <source>
        <strain evidence="2">ATCC BAA-888 / DSM 13862 / ZAS-9</strain>
    </source>
</reference>
<dbReference type="OrthoDB" id="6194521at2"/>
<protein>
    <submittedName>
        <fullName evidence="1">Uncharacterized protein</fullName>
    </submittedName>
</protein>
<dbReference type="InterPro" id="IPR010982">
    <property type="entry name" value="Lambda_DNA-bd_dom_sf"/>
</dbReference>